<evidence type="ECO:0000313" key="2">
    <source>
        <dbReference type="EMBL" id="KNC96783.1"/>
    </source>
</evidence>
<feature type="transmembrane region" description="Helical" evidence="1">
    <location>
        <begin position="148"/>
        <end position="169"/>
    </location>
</feature>
<evidence type="ECO:0000313" key="3">
    <source>
        <dbReference type="Proteomes" id="UP000053201"/>
    </source>
</evidence>
<dbReference type="EMBL" id="KQ257467">
    <property type="protein sequence ID" value="KNC96783.1"/>
    <property type="molecule type" value="Genomic_DNA"/>
</dbReference>
<dbReference type="AlphaFoldDB" id="A0A0L0H7W4"/>
<sequence>MSYRTPWRNIQNSILVHALGAYKNSNVWSKAPFLVKLRIMIFSWLVPSTPVRVAFMYAMRYYKLRHHERANVLACSPVDGVLPIVEMSEQLTEKERELGKVSSALESPHFIVDASVRATYLEKTLVFIQAGALVLAFVGRIACHQDIHHIDVMTTIGAMCNVIVCICTLPRPSLNIPVRMRRPKVELPRWLEYSAIMSTAMATLALFMYANLRLLDGISRMIAIPAGAVYCVGVVIEAFYADGNVDWRQMGIWRRVNMVMTSLMLLLVLSISYMDTIVKGNTEQMCWQSILPML</sequence>
<dbReference type="Proteomes" id="UP000053201">
    <property type="component" value="Unassembled WGS sequence"/>
</dbReference>
<evidence type="ECO:0000256" key="1">
    <source>
        <dbReference type="SAM" id="Phobius"/>
    </source>
</evidence>
<dbReference type="GeneID" id="27691171"/>
<feature type="transmembrane region" description="Helical" evidence="1">
    <location>
        <begin position="124"/>
        <end position="142"/>
    </location>
</feature>
<feature type="transmembrane region" description="Helical" evidence="1">
    <location>
        <begin position="252"/>
        <end position="274"/>
    </location>
</feature>
<protein>
    <submittedName>
        <fullName evidence="2">Uncharacterized protein</fullName>
    </submittedName>
</protein>
<dbReference type="OrthoDB" id="10290455at2759"/>
<feature type="transmembrane region" description="Helical" evidence="1">
    <location>
        <begin position="222"/>
        <end position="240"/>
    </location>
</feature>
<reference evidence="2 3" key="1">
    <citation type="submission" date="2009-08" db="EMBL/GenBank/DDBJ databases">
        <title>The Genome Sequence of Spizellomyces punctatus strain DAOM BR117.</title>
        <authorList>
            <consortium name="The Broad Institute Genome Sequencing Platform"/>
            <person name="Russ C."/>
            <person name="Cuomo C."/>
            <person name="Shea T."/>
            <person name="Young S.K."/>
            <person name="Zeng Q."/>
            <person name="Koehrsen M."/>
            <person name="Haas B."/>
            <person name="Borodovsky M."/>
            <person name="Guigo R."/>
            <person name="Alvarado L."/>
            <person name="Berlin A."/>
            <person name="Bochicchio J."/>
            <person name="Borenstein D."/>
            <person name="Chapman S."/>
            <person name="Chen Z."/>
            <person name="Engels R."/>
            <person name="Freedman E."/>
            <person name="Gellesch M."/>
            <person name="Goldberg J."/>
            <person name="Griggs A."/>
            <person name="Gujja S."/>
            <person name="Heiman D."/>
            <person name="Hepburn T."/>
            <person name="Howarth C."/>
            <person name="Jen D."/>
            <person name="Larson L."/>
            <person name="Lewis B."/>
            <person name="Mehta T."/>
            <person name="Park D."/>
            <person name="Pearson M."/>
            <person name="Roberts A."/>
            <person name="Saif S."/>
            <person name="Shenoy N."/>
            <person name="Sisk P."/>
            <person name="Stolte C."/>
            <person name="Sykes S."/>
            <person name="Thomson T."/>
            <person name="Walk T."/>
            <person name="White J."/>
            <person name="Yandava C."/>
            <person name="Burger G."/>
            <person name="Gray M.W."/>
            <person name="Holland P.W.H."/>
            <person name="King N."/>
            <person name="Lang F.B.F."/>
            <person name="Roger A.J."/>
            <person name="Ruiz-Trillo I."/>
            <person name="Lander E."/>
            <person name="Nusbaum C."/>
        </authorList>
    </citation>
    <scope>NUCLEOTIDE SEQUENCE [LARGE SCALE GENOMIC DNA]</scope>
    <source>
        <strain evidence="2 3">DAOM BR117</strain>
    </source>
</reference>
<dbReference type="RefSeq" id="XP_016604823.1">
    <property type="nucleotide sequence ID" value="XM_016756142.1"/>
</dbReference>
<feature type="transmembrane region" description="Helical" evidence="1">
    <location>
        <begin position="190"/>
        <end position="210"/>
    </location>
</feature>
<dbReference type="InParanoid" id="A0A0L0H7W4"/>
<name>A0A0L0H7W4_SPIPD</name>
<keyword evidence="1" id="KW-1133">Transmembrane helix</keyword>
<keyword evidence="1" id="KW-0472">Membrane</keyword>
<dbReference type="VEuPathDB" id="FungiDB:SPPG_07989"/>
<accession>A0A0L0H7W4</accession>
<gene>
    <name evidence="2" type="ORF">SPPG_07989</name>
</gene>
<organism evidence="2 3">
    <name type="scientific">Spizellomyces punctatus (strain DAOM BR117)</name>
    <dbReference type="NCBI Taxonomy" id="645134"/>
    <lineage>
        <taxon>Eukaryota</taxon>
        <taxon>Fungi</taxon>
        <taxon>Fungi incertae sedis</taxon>
        <taxon>Chytridiomycota</taxon>
        <taxon>Chytridiomycota incertae sedis</taxon>
        <taxon>Chytridiomycetes</taxon>
        <taxon>Spizellomycetales</taxon>
        <taxon>Spizellomycetaceae</taxon>
        <taxon>Spizellomyces</taxon>
    </lineage>
</organism>
<keyword evidence="3" id="KW-1185">Reference proteome</keyword>
<proteinExistence type="predicted"/>
<keyword evidence="1" id="KW-0812">Transmembrane</keyword>